<dbReference type="Proteomes" id="UP000006681">
    <property type="component" value="Chromosome"/>
</dbReference>
<evidence type="ECO:0000259" key="1">
    <source>
        <dbReference type="PROSITE" id="PS51186"/>
    </source>
</evidence>
<protein>
    <submittedName>
        <fullName evidence="2">GCN5-related N-acetyltransferase</fullName>
    </submittedName>
</protein>
<dbReference type="GeneID" id="9752842"/>
<reference evidence="2 3" key="1">
    <citation type="journal article" date="2010" name="Stand. Genomic Sci.">
        <title>Complete genome sequence of Vulcanisaeta distributa type strain (IC-017).</title>
        <authorList>
            <person name="Mavromatis K."/>
            <person name="Sikorski J."/>
            <person name="Pabst E."/>
            <person name="Teshima H."/>
            <person name="Lapidus A."/>
            <person name="Lucas S."/>
            <person name="Nolan M."/>
            <person name="Glavina Del Rio T."/>
            <person name="Cheng J.F."/>
            <person name="Bruce D."/>
            <person name="Goodwin L."/>
            <person name="Pitluck S."/>
            <person name="Liolios K."/>
            <person name="Ivanova N."/>
            <person name="Mikhailova N."/>
            <person name="Pati A."/>
            <person name="Chen A."/>
            <person name="Palaniappan K."/>
            <person name="Land M."/>
            <person name="Hauser L."/>
            <person name="Chang Y.J."/>
            <person name="Jeffries C.D."/>
            <person name="Rohde M."/>
            <person name="Spring S."/>
            <person name="Goker M."/>
            <person name="Wirth R."/>
            <person name="Woyke T."/>
            <person name="Bristow J."/>
            <person name="Eisen J.A."/>
            <person name="Markowitz V."/>
            <person name="Hugenholtz P."/>
            <person name="Klenk H.P."/>
            <person name="Kyrpides N.C."/>
        </authorList>
    </citation>
    <scope>NUCLEOTIDE SEQUENCE [LARGE SCALE GENOMIC DNA]</scope>
    <source>
        <strain evidence="3">DSM 14429 / JCM 11212 / NBRC 100878 / IC-017</strain>
    </source>
</reference>
<organism evidence="2 3">
    <name type="scientific">Vulcanisaeta distributa (strain DSM 14429 / JCM 11212 / NBRC 100878 / IC-017)</name>
    <dbReference type="NCBI Taxonomy" id="572478"/>
    <lineage>
        <taxon>Archaea</taxon>
        <taxon>Thermoproteota</taxon>
        <taxon>Thermoprotei</taxon>
        <taxon>Thermoproteales</taxon>
        <taxon>Thermoproteaceae</taxon>
        <taxon>Vulcanisaeta</taxon>
    </lineage>
</organism>
<reference evidence="3" key="2">
    <citation type="journal article" date="2010" name="Stand. Genomic Sci.">
        <title>Complete genome sequence of Vulcanisaeta distributa type strain (IC-017T).</title>
        <authorList>
            <person name="Mavromatis K."/>
            <person name="Sikorski J."/>
            <person name="Pabst E."/>
            <person name="Teshima H."/>
            <person name="Lapidus A."/>
            <person name="Lucas S."/>
            <person name="Nolan M."/>
            <person name="Glavina Del Rio T."/>
            <person name="Cheng J."/>
            <person name="Bruce D."/>
            <person name="Goodwin L."/>
            <person name="Pitluck S."/>
            <person name="Liolios K."/>
            <person name="Ivanova N."/>
            <person name="Mikhailova N."/>
            <person name="Pati A."/>
            <person name="Chen A."/>
            <person name="Palaniappan K."/>
            <person name="Land M."/>
            <person name="Hauser L."/>
            <person name="Chang Y."/>
            <person name="Jeffries C."/>
            <person name="Rohde M."/>
            <person name="Spring S."/>
            <person name="Goker M."/>
            <person name="Wirth R."/>
            <person name="Woyke T."/>
            <person name="Bristow J."/>
            <person name="Eisen J."/>
            <person name="Markowitz V."/>
            <person name="Hugenholtz P."/>
            <person name="Klenk H."/>
            <person name="Kyrpides N."/>
        </authorList>
    </citation>
    <scope>NUCLEOTIDE SEQUENCE [LARGE SCALE GENOMIC DNA]</scope>
    <source>
        <strain evidence="3">DSM 14429 / JCM 11212 / NBRC 100878 / IC-017</strain>
    </source>
</reference>
<dbReference type="SUPFAM" id="SSF55729">
    <property type="entry name" value="Acyl-CoA N-acyltransferases (Nat)"/>
    <property type="match status" value="1"/>
</dbReference>
<name>E1QNH9_VULDI</name>
<feature type="domain" description="N-acetyltransferase" evidence="1">
    <location>
        <begin position="136"/>
        <end position="269"/>
    </location>
</feature>
<keyword evidence="3" id="KW-1185">Reference proteome</keyword>
<proteinExistence type="predicted"/>
<dbReference type="STRING" id="572478.Vdis_1895"/>
<keyword evidence="2" id="KW-0808">Transferase</keyword>
<dbReference type="InterPro" id="IPR000182">
    <property type="entry name" value="GNAT_dom"/>
</dbReference>
<dbReference type="EMBL" id="CP002100">
    <property type="protein sequence ID" value="ADN51267.1"/>
    <property type="molecule type" value="Genomic_DNA"/>
</dbReference>
<gene>
    <name evidence="2" type="ordered locus">Vdis_1895</name>
</gene>
<sequence>MIVDVFRELNRDVLSLIKRAYLADPVRYAYLYYDITYYPEFTEAYLNVVGNDIVGYLLIFRGLPYTAIHIIGNAPLNALNETLLNNHLVIHAETEPKHVNYLVNKLSSSGVVSLSRGLTMICWGNHFKEFVIRGNVTIRRLSINDIDEFLKIKNIQGSRISKAEALIRLSSPHWHYYGLFTNNELVAIAGTYLKLPEVWAIGDVFTAPNYRNRGFAKAVVSAITRDAINANAIAMLHVDEGNTPAIKVYGQLGYIAVQYFTWLRFEHNS</sequence>
<accession>E1QNH9</accession>
<dbReference type="HOGENOM" id="CLU_1140578_0_0_2"/>
<dbReference type="PROSITE" id="PS51186">
    <property type="entry name" value="GNAT"/>
    <property type="match status" value="1"/>
</dbReference>
<evidence type="ECO:0000313" key="3">
    <source>
        <dbReference type="Proteomes" id="UP000006681"/>
    </source>
</evidence>
<dbReference type="AlphaFoldDB" id="E1QNH9"/>
<dbReference type="Pfam" id="PF00583">
    <property type="entry name" value="Acetyltransf_1"/>
    <property type="match status" value="1"/>
</dbReference>
<dbReference type="RefSeq" id="WP_013336992.1">
    <property type="nucleotide sequence ID" value="NC_014537.1"/>
</dbReference>
<dbReference type="CDD" id="cd04301">
    <property type="entry name" value="NAT_SF"/>
    <property type="match status" value="1"/>
</dbReference>
<dbReference type="Gene3D" id="3.40.630.30">
    <property type="match status" value="1"/>
</dbReference>
<dbReference type="eggNOG" id="arCOG00828">
    <property type="taxonomic scope" value="Archaea"/>
</dbReference>
<dbReference type="OrthoDB" id="43754at2157"/>
<dbReference type="GO" id="GO:0016747">
    <property type="term" value="F:acyltransferase activity, transferring groups other than amino-acyl groups"/>
    <property type="evidence" value="ECO:0007669"/>
    <property type="project" value="InterPro"/>
</dbReference>
<dbReference type="KEGG" id="vdi:Vdis_1895"/>
<dbReference type="InterPro" id="IPR016181">
    <property type="entry name" value="Acyl_CoA_acyltransferase"/>
</dbReference>
<evidence type="ECO:0000313" key="2">
    <source>
        <dbReference type="EMBL" id="ADN51267.1"/>
    </source>
</evidence>